<evidence type="ECO:0000313" key="2">
    <source>
        <dbReference type="EMBL" id="PZE20427.1"/>
    </source>
</evidence>
<evidence type="ECO:0000313" key="3">
    <source>
        <dbReference type="Proteomes" id="UP000214746"/>
    </source>
</evidence>
<organism evidence="2 3">
    <name type="scientific">Paenibacillus xerothermodurans</name>
    <dbReference type="NCBI Taxonomy" id="1977292"/>
    <lineage>
        <taxon>Bacteria</taxon>
        <taxon>Bacillati</taxon>
        <taxon>Bacillota</taxon>
        <taxon>Bacilli</taxon>
        <taxon>Bacillales</taxon>
        <taxon>Paenibacillaceae</taxon>
        <taxon>Paenibacillus</taxon>
    </lineage>
</organism>
<sequence>MQIYMTLIILTALAGLVGTLLVGFSRHNKVGDPNYDRKPLGNWGRLGVYYVLMIIVLFAILFYAIAE</sequence>
<dbReference type="RefSeq" id="WP_089200507.1">
    <property type="nucleotide sequence ID" value="NZ_NHRJ02000007.1"/>
</dbReference>
<keyword evidence="1" id="KW-1133">Transmembrane helix</keyword>
<name>A0A2W1N7T3_PAEXE</name>
<proteinExistence type="predicted"/>
<evidence type="ECO:0000256" key="1">
    <source>
        <dbReference type="SAM" id="Phobius"/>
    </source>
</evidence>
<dbReference type="AlphaFoldDB" id="A0A2W1N7T3"/>
<dbReference type="OrthoDB" id="2665332at2"/>
<reference evidence="2" key="1">
    <citation type="submission" date="2018-06" db="EMBL/GenBank/DDBJ databases">
        <title>Paenibacillus xerothermodurans sp. nov. an extremely dry heat resistant spore forming bacterium isolated from the soil of Cape Canaveral, Florida.</title>
        <authorList>
            <person name="Seuylemezian A."/>
            <person name="Kaur N."/>
            <person name="Patil P."/>
            <person name="Patil P."/>
            <person name="Mayilraj S."/>
            <person name="Vaishampayan P."/>
        </authorList>
    </citation>
    <scope>NUCLEOTIDE SEQUENCE [LARGE SCALE GENOMIC DNA]</scope>
    <source>
        <strain evidence="2">ATCC 27380</strain>
    </source>
</reference>
<gene>
    <name evidence="2" type="ORF">CBW46_013415</name>
</gene>
<comment type="caution">
    <text evidence="2">The sequence shown here is derived from an EMBL/GenBank/DDBJ whole genome shotgun (WGS) entry which is preliminary data.</text>
</comment>
<dbReference type="Proteomes" id="UP000214746">
    <property type="component" value="Unassembled WGS sequence"/>
</dbReference>
<feature type="transmembrane region" description="Helical" evidence="1">
    <location>
        <begin position="47"/>
        <end position="66"/>
    </location>
</feature>
<keyword evidence="3" id="KW-1185">Reference proteome</keyword>
<dbReference type="EMBL" id="NHRJ02000007">
    <property type="protein sequence ID" value="PZE20427.1"/>
    <property type="molecule type" value="Genomic_DNA"/>
</dbReference>
<protein>
    <submittedName>
        <fullName evidence="2">Uncharacterized protein</fullName>
    </submittedName>
</protein>
<keyword evidence="1" id="KW-0812">Transmembrane</keyword>
<accession>A0A2W1N7T3</accession>
<keyword evidence="1" id="KW-0472">Membrane</keyword>